<accession>A0A4C1XVP1</accession>
<dbReference type="Proteomes" id="UP000299102">
    <property type="component" value="Unassembled WGS sequence"/>
</dbReference>
<sequence>MLETRGDNYIDRTRVNAQANLVPCTGTTCSEDAPLHRQKTTDRCGGGREVHERCQTDSLADESYVPMSRRFARNEFTVSYLTAH</sequence>
<dbReference type="AlphaFoldDB" id="A0A4C1XVP1"/>
<name>A0A4C1XVP1_EUMVA</name>
<organism evidence="1 2">
    <name type="scientific">Eumeta variegata</name>
    <name type="common">Bagworm moth</name>
    <name type="synonym">Eumeta japonica</name>
    <dbReference type="NCBI Taxonomy" id="151549"/>
    <lineage>
        <taxon>Eukaryota</taxon>
        <taxon>Metazoa</taxon>
        <taxon>Ecdysozoa</taxon>
        <taxon>Arthropoda</taxon>
        <taxon>Hexapoda</taxon>
        <taxon>Insecta</taxon>
        <taxon>Pterygota</taxon>
        <taxon>Neoptera</taxon>
        <taxon>Endopterygota</taxon>
        <taxon>Lepidoptera</taxon>
        <taxon>Glossata</taxon>
        <taxon>Ditrysia</taxon>
        <taxon>Tineoidea</taxon>
        <taxon>Psychidae</taxon>
        <taxon>Oiketicinae</taxon>
        <taxon>Eumeta</taxon>
    </lineage>
</organism>
<protein>
    <submittedName>
        <fullName evidence="1">Uncharacterized protein</fullName>
    </submittedName>
</protein>
<evidence type="ECO:0000313" key="2">
    <source>
        <dbReference type="Proteomes" id="UP000299102"/>
    </source>
</evidence>
<evidence type="ECO:0000313" key="1">
    <source>
        <dbReference type="EMBL" id="GBP66319.1"/>
    </source>
</evidence>
<keyword evidence="2" id="KW-1185">Reference proteome</keyword>
<dbReference type="EMBL" id="BGZK01000954">
    <property type="protein sequence ID" value="GBP66319.1"/>
    <property type="molecule type" value="Genomic_DNA"/>
</dbReference>
<reference evidence="1 2" key="1">
    <citation type="journal article" date="2019" name="Commun. Biol.">
        <title>The bagworm genome reveals a unique fibroin gene that provides high tensile strength.</title>
        <authorList>
            <person name="Kono N."/>
            <person name="Nakamura H."/>
            <person name="Ohtoshi R."/>
            <person name="Tomita M."/>
            <person name="Numata K."/>
            <person name="Arakawa K."/>
        </authorList>
    </citation>
    <scope>NUCLEOTIDE SEQUENCE [LARGE SCALE GENOMIC DNA]</scope>
</reference>
<proteinExistence type="predicted"/>
<comment type="caution">
    <text evidence="1">The sequence shown here is derived from an EMBL/GenBank/DDBJ whole genome shotgun (WGS) entry which is preliminary data.</text>
</comment>
<gene>
    <name evidence="1" type="ORF">EVAR_77936_1</name>
</gene>